<sequence>MQLILQCSFIIYAFLLSPLLGKAKKDSRSQEISSEGFSVVEDPKDLARGWIDAAAAAHSVGGDLGVFGPLIYSELVCVKVQRD</sequence>
<feature type="chain" id="PRO_5044800843" evidence="1">
    <location>
        <begin position="24"/>
        <end position="83"/>
    </location>
</feature>
<comment type="caution">
    <text evidence="2">The sequence shown here is derived from an EMBL/GenBank/DDBJ whole genome shotgun (WGS) entry which is preliminary data.</text>
</comment>
<dbReference type="EMBL" id="JBEAFC010000006">
    <property type="protein sequence ID" value="KAL1552853.1"/>
    <property type="molecule type" value="Genomic_DNA"/>
</dbReference>
<keyword evidence="1" id="KW-0732">Signal</keyword>
<evidence type="ECO:0000256" key="1">
    <source>
        <dbReference type="SAM" id="SignalP"/>
    </source>
</evidence>
<name>A0ABD1H8S4_SALDI</name>
<keyword evidence="3" id="KW-1185">Reference proteome</keyword>
<protein>
    <submittedName>
        <fullName evidence="2">Uncharacterized protein</fullName>
    </submittedName>
</protein>
<dbReference type="Proteomes" id="UP001567538">
    <property type="component" value="Unassembled WGS sequence"/>
</dbReference>
<evidence type="ECO:0000313" key="2">
    <source>
        <dbReference type="EMBL" id="KAL1552853.1"/>
    </source>
</evidence>
<accession>A0ABD1H8S4</accession>
<proteinExistence type="predicted"/>
<reference evidence="2 3" key="1">
    <citation type="submission" date="2024-06" db="EMBL/GenBank/DDBJ databases">
        <title>A chromosome level genome sequence of Diviner's sage (Salvia divinorum).</title>
        <authorList>
            <person name="Ford S.A."/>
            <person name="Ro D.-K."/>
            <person name="Ness R.W."/>
            <person name="Phillips M.A."/>
        </authorList>
    </citation>
    <scope>NUCLEOTIDE SEQUENCE [LARGE SCALE GENOMIC DNA]</scope>
    <source>
        <strain evidence="2">SAF-2024a</strain>
        <tissue evidence="2">Leaf</tissue>
    </source>
</reference>
<gene>
    <name evidence="2" type="ORF">AAHA92_13600</name>
</gene>
<feature type="signal peptide" evidence="1">
    <location>
        <begin position="1"/>
        <end position="23"/>
    </location>
</feature>
<dbReference type="AlphaFoldDB" id="A0ABD1H8S4"/>
<evidence type="ECO:0000313" key="3">
    <source>
        <dbReference type="Proteomes" id="UP001567538"/>
    </source>
</evidence>
<organism evidence="2 3">
    <name type="scientific">Salvia divinorum</name>
    <name type="common">Maria pastora</name>
    <name type="synonym">Diviner's sage</name>
    <dbReference type="NCBI Taxonomy" id="28513"/>
    <lineage>
        <taxon>Eukaryota</taxon>
        <taxon>Viridiplantae</taxon>
        <taxon>Streptophyta</taxon>
        <taxon>Embryophyta</taxon>
        <taxon>Tracheophyta</taxon>
        <taxon>Spermatophyta</taxon>
        <taxon>Magnoliopsida</taxon>
        <taxon>eudicotyledons</taxon>
        <taxon>Gunneridae</taxon>
        <taxon>Pentapetalae</taxon>
        <taxon>asterids</taxon>
        <taxon>lamiids</taxon>
        <taxon>Lamiales</taxon>
        <taxon>Lamiaceae</taxon>
        <taxon>Nepetoideae</taxon>
        <taxon>Mentheae</taxon>
        <taxon>Salviinae</taxon>
        <taxon>Salvia</taxon>
        <taxon>Salvia subgen. Calosphace</taxon>
    </lineage>
</organism>